<sequence length="249" mass="26409">KREELRPAYKHLQGAEHARSAARQKRLVVLTRGPETHSTIKAARSCQRLKMGLYEPASPVYSGPSASEEGSTKRLANKKRRRNIVENPQLQDTVASDRLHVKALKVDETRARGELEGQPKTQEALPQDDGGGGESPHSTALDVTRNDSAKEELRSPEVRPHVSARTADPMDEVESGAAGGAQLSAGPATTVVDAASAEQGVRSPVASTRTENCVDKVESGGASDAESSADAPCDAGPMPIGVRIPRSPL</sequence>
<dbReference type="Proteomes" id="UP000054558">
    <property type="component" value="Unassembled WGS sequence"/>
</dbReference>
<dbReference type="OMA" id="GPETHST"/>
<protein>
    <submittedName>
        <fullName evidence="2">Uncharacterized protein</fullName>
    </submittedName>
</protein>
<organism evidence="2 3">
    <name type="scientific">Klebsormidium nitens</name>
    <name type="common">Green alga</name>
    <name type="synonym">Ulothrix nitens</name>
    <dbReference type="NCBI Taxonomy" id="105231"/>
    <lineage>
        <taxon>Eukaryota</taxon>
        <taxon>Viridiplantae</taxon>
        <taxon>Streptophyta</taxon>
        <taxon>Klebsormidiophyceae</taxon>
        <taxon>Klebsormidiales</taxon>
        <taxon>Klebsormidiaceae</taxon>
        <taxon>Klebsormidium</taxon>
    </lineage>
</organism>
<feature type="region of interest" description="Disordered" evidence="1">
    <location>
        <begin position="59"/>
        <end position="93"/>
    </location>
</feature>
<reference evidence="2 3" key="1">
    <citation type="journal article" date="2014" name="Nat. Commun.">
        <title>Klebsormidium flaccidum genome reveals primary factors for plant terrestrial adaptation.</title>
        <authorList>
            <person name="Hori K."/>
            <person name="Maruyama F."/>
            <person name="Fujisawa T."/>
            <person name="Togashi T."/>
            <person name="Yamamoto N."/>
            <person name="Seo M."/>
            <person name="Sato S."/>
            <person name="Yamada T."/>
            <person name="Mori H."/>
            <person name="Tajima N."/>
            <person name="Moriyama T."/>
            <person name="Ikeuchi M."/>
            <person name="Watanabe M."/>
            <person name="Wada H."/>
            <person name="Kobayashi K."/>
            <person name="Saito M."/>
            <person name="Masuda T."/>
            <person name="Sasaki-Sekimoto Y."/>
            <person name="Mashiguchi K."/>
            <person name="Awai K."/>
            <person name="Shimojima M."/>
            <person name="Masuda S."/>
            <person name="Iwai M."/>
            <person name="Nobusawa T."/>
            <person name="Narise T."/>
            <person name="Kondo S."/>
            <person name="Saito H."/>
            <person name="Sato R."/>
            <person name="Murakawa M."/>
            <person name="Ihara Y."/>
            <person name="Oshima-Yamada Y."/>
            <person name="Ohtaka K."/>
            <person name="Satoh M."/>
            <person name="Sonobe K."/>
            <person name="Ishii M."/>
            <person name="Ohtani R."/>
            <person name="Kanamori-Sato M."/>
            <person name="Honoki R."/>
            <person name="Miyazaki D."/>
            <person name="Mochizuki H."/>
            <person name="Umetsu J."/>
            <person name="Higashi K."/>
            <person name="Shibata D."/>
            <person name="Kamiya Y."/>
            <person name="Sato N."/>
            <person name="Nakamura Y."/>
            <person name="Tabata S."/>
            <person name="Ida S."/>
            <person name="Kurokawa K."/>
            <person name="Ohta H."/>
        </authorList>
    </citation>
    <scope>NUCLEOTIDE SEQUENCE [LARGE SCALE GENOMIC DNA]</scope>
    <source>
        <strain evidence="2 3">NIES-2285</strain>
    </source>
</reference>
<feature type="region of interest" description="Disordered" evidence="1">
    <location>
        <begin position="1"/>
        <end position="22"/>
    </location>
</feature>
<evidence type="ECO:0000256" key="1">
    <source>
        <dbReference type="SAM" id="MobiDB-lite"/>
    </source>
</evidence>
<dbReference type="EMBL" id="DF238093">
    <property type="protein sequence ID" value="GAQ92801.1"/>
    <property type="molecule type" value="Genomic_DNA"/>
</dbReference>
<accession>A0A1Y1ITY9</accession>
<feature type="compositionally biased region" description="Basic and acidic residues" evidence="1">
    <location>
        <begin position="108"/>
        <end position="117"/>
    </location>
</feature>
<gene>
    <name evidence="2" type="ORF">KFL_011440020</name>
</gene>
<keyword evidence="3" id="KW-1185">Reference proteome</keyword>
<feature type="compositionally biased region" description="Basic and acidic residues" evidence="1">
    <location>
        <begin position="144"/>
        <end position="160"/>
    </location>
</feature>
<evidence type="ECO:0000313" key="2">
    <source>
        <dbReference type="EMBL" id="GAQ92801.1"/>
    </source>
</evidence>
<feature type="compositionally biased region" description="Low complexity" evidence="1">
    <location>
        <begin position="219"/>
        <end position="231"/>
    </location>
</feature>
<proteinExistence type="predicted"/>
<name>A0A1Y1ITY9_KLENI</name>
<feature type="region of interest" description="Disordered" evidence="1">
    <location>
        <begin position="108"/>
        <end position="249"/>
    </location>
</feature>
<evidence type="ECO:0000313" key="3">
    <source>
        <dbReference type="Proteomes" id="UP000054558"/>
    </source>
</evidence>
<feature type="compositionally biased region" description="Basic and acidic residues" evidence="1">
    <location>
        <begin position="1"/>
        <end position="19"/>
    </location>
</feature>
<dbReference type="AlphaFoldDB" id="A0A1Y1ITY9"/>
<feature type="non-terminal residue" evidence="2">
    <location>
        <position position="1"/>
    </location>
</feature>